<keyword evidence="17" id="KW-1185">Reference proteome</keyword>
<dbReference type="InParanoid" id="D8SY02"/>
<dbReference type="PROSITE" id="PS50011">
    <property type="entry name" value="PROTEIN_KINASE_DOM"/>
    <property type="match status" value="1"/>
</dbReference>
<dbReference type="Pfam" id="PF00560">
    <property type="entry name" value="LRR_1"/>
    <property type="match status" value="2"/>
</dbReference>
<dbReference type="HOGENOM" id="CLU_000288_92_6_1"/>
<dbReference type="Pfam" id="PF00069">
    <property type="entry name" value="Pkinase"/>
    <property type="match status" value="1"/>
</dbReference>
<protein>
    <recommendedName>
        <fullName evidence="15">Protein kinase domain-containing protein</fullName>
    </recommendedName>
</protein>
<dbReference type="FunCoup" id="D8SY02">
    <property type="interactions" value="488"/>
</dbReference>
<dbReference type="Gramene" id="EFJ10711">
    <property type="protein sequence ID" value="EFJ10711"/>
    <property type="gene ID" value="SELMODRAFT_127443"/>
</dbReference>
<dbReference type="FunFam" id="3.80.10.10:FF:000101">
    <property type="entry name" value="LRR receptor-like serine/threonine-protein kinase ERECTA"/>
    <property type="match status" value="1"/>
</dbReference>
<dbReference type="InterPro" id="IPR013210">
    <property type="entry name" value="LRR_N_plant-typ"/>
</dbReference>
<dbReference type="InterPro" id="IPR032675">
    <property type="entry name" value="LRR_dom_sf"/>
</dbReference>
<dbReference type="Gene3D" id="3.30.200.20">
    <property type="entry name" value="Phosphorylase Kinase, domain 1"/>
    <property type="match status" value="1"/>
</dbReference>
<evidence type="ECO:0000313" key="16">
    <source>
        <dbReference type="EMBL" id="EFJ10711.1"/>
    </source>
</evidence>
<dbReference type="eggNOG" id="ENOG502QT84">
    <property type="taxonomic scope" value="Eukaryota"/>
</dbReference>
<evidence type="ECO:0000256" key="8">
    <source>
        <dbReference type="ARBA" id="ARBA00022989"/>
    </source>
</evidence>
<dbReference type="InterPro" id="IPR011009">
    <property type="entry name" value="Kinase-like_dom_sf"/>
</dbReference>
<feature type="signal peptide" evidence="14">
    <location>
        <begin position="1"/>
        <end position="19"/>
    </location>
</feature>
<feature type="domain" description="Protein kinase" evidence="15">
    <location>
        <begin position="366"/>
        <end position="683"/>
    </location>
</feature>
<evidence type="ECO:0000256" key="6">
    <source>
        <dbReference type="ARBA" id="ARBA00022741"/>
    </source>
</evidence>
<evidence type="ECO:0000256" key="10">
    <source>
        <dbReference type="ARBA" id="ARBA00023170"/>
    </source>
</evidence>
<dbReference type="KEGG" id="smo:SELMODRAFT_127443"/>
<dbReference type="Pfam" id="PF08263">
    <property type="entry name" value="LRRNT_2"/>
    <property type="match status" value="1"/>
</dbReference>
<dbReference type="PROSITE" id="PS00109">
    <property type="entry name" value="PROTEIN_KINASE_TYR"/>
    <property type="match status" value="1"/>
</dbReference>
<dbReference type="PANTHER" id="PTHR48007">
    <property type="entry name" value="LEUCINE-RICH REPEAT RECEPTOR-LIKE PROTEIN KINASE PXC1"/>
    <property type="match status" value="1"/>
</dbReference>
<keyword evidence="11" id="KW-0325">Glycoprotein</keyword>
<evidence type="ECO:0000256" key="12">
    <source>
        <dbReference type="SAM" id="MobiDB-lite"/>
    </source>
</evidence>
<dbReference type="InterPro" id="IPR001611">
    <property type="entry name" value="Leu-rich_rpt"/>
</dbReference>
<dbReference type="Pfam" id="PF13855">
    <property type="entry name" value="LRR_8"/>
    <property type="match status" value="1"/>
</dbReference>
<keyword evidence="8 13" id="KW-1133">Transmembrane helix</keyword>
<dbReference type="PANTHER" id="PTHR48007:SF9">
    <property type="entry name" value="PROTEIN KINASE DOMAIN-CONTAINING PROTEIN"/>
    <property type="match status" value="1"/>
</dbReference>
<dbReference type="Proteomes" id="UP000001514">
    <property type="component" value="Unassembled WGS sequence"/>
</dbReference>
<evidence type="ECO:0000259" key="15">
    <source>
        <dbReference type="PROSITE" id="PS50011"/>
    </source>
</evidence>
<dbReference type="GO" id="GO:0005524">
    <property type="term" value="F:ATP binding"/>
    <property type="evidence" value="ECO:0007669"/>
    <property type="project" value="UniProtKB-KW"/>
</dbReference>
<dbReference type="InterPro" id="IPR046959">
    <property type="entry name" value="PRK1-6/SRF4-like"/>
</dbReference>
<sequence length="686" mass="74374">MECWVAVILLALLLQPTSAHNSDRYALLAFKAAISSDPLGTLGEWDPSDALHCRWNGVLCSTIEHEHRVVGINLPDKSLSGSIPRDLQALSQLQRINLRNNSFSGGIPQEITRIQTLHKMILGNNRLSGALPRDLAALVNLEYIDLSNNLLEGAIPPGLGGTKELEHLNLSGNILSGHIPQNLSTASLDLSRNNLSGPIPRELHGVPRAAFNGNAGLCGAPLRRPCGAPAPRASHRAVPSAANGKNSRAAKSKGQGLSVKEILAIVVGDAVGIVLLGLVFIYCFRRNRICRYLKLRHKNRGARSPGGDSSGSSEPPDHCCLWGICCCCCGDGSDWLGDESGTEGELVLFENDRNDRLTFDLEDLLRASAYVISKGGSGGIVYKAVLESGVTLAVRRLAADSGGGAAGVPRKQKLFDTEVQILGRIRHPCIVKLRAYYSGPDEKLLVYDYIPNGSLATALHGQIAPYSLTSLTWAERVRIARRVSEGLAHIHECGPKKYIHGDIRPKNILLSSNMDAFISDFGLSRLITISGSAENSRSGSRNANTSASLATAAADYSEFRAGHLETEAYRPPEARLASSKPTQKWDVYSFGLVMLELITGKSATQHLKQQELQHETMPLVEWAHKMWEGKRPVFELLDPTLMHGIAPQQRDVSEFLRIALSCVALASEQRPKMRHVCEALKKIGGA</sequence>
<keyword evidence="9 13" id="KW-0472">Membrane</keyword>
<gene>
    <name evidence="16" type="ORF">SELMODRAFT_127443</name>
</gene>
<dbReference type="Gene3D" id="3.80.10.10">
    <property type="entry name" value="Ribonuclease Inhibitor"/>
    <property type="match status" value="2"/>
</dbReference>
<evidence type="ECO:0000256" key="9">
    <source>
        <dbReference type="ARBA" id="ARBA00023136"/>
    </source>
</evidence>
<keyword evidence="10" id="KW-0675">Receptor</keyword>
<dbReference type="SUPFAM" id="SSF52058">
    <property type="entry name" value="L domain-like"/>
    <property type="match status" value="1"/>
</dbReference>
<evidence type="ECO:0000256" key="4">
    <source>
        <dbReference type="ARBA" id="ARBA00022729"/>
    </source>
</evidence>
<name>D8SY02_SELML</name>
<evidence type="ECO:0000256" key="11">
    <source>
        <dbReference type="ARBA" id="ARBA00023180"/>
    </source>
</evidence>
<evidence type="ECO:0000256" key="7">
    <source>
        <dbReference type="ARBA" id="ARBA00022840"/>
    </source>
</evidence>
<proteinExistence type="predicted"/>
<dbReference type="GO" id="GO:0016020">
    <property type="term" value="C:membrane"/>
    <property type="evidence" value="ECO:0007669"/>
    <property type="project" value="UniProtKB-SubCell"/>
</dbReference>
<keyword evidence="2" id="KW-0433">Leucine-rich repeat</keyword>
<evidence type="ECO:0000256" key="14">
    <source>
        <dbReference type="SAM" id="SignalP"/>
    </source>
</evidence>
<keyword evidence="3 13" id="KW-0812">Transmembrane</keyword>
<evidence type="ECO:0000256" key="5">
    <source>
        <dbReference type="ARBA" id="ARBA00022737"/>
    </source>
</evidence>
<reference evidence="16 17" key="1">
    <citation type="journal article" date="2011" name="Science">
        <title>The Selaginella genome identifies genetic changes associated with the evolution of vascular plants.</title>
        <authorList>
            <person name="Banks J.A."/>
            <person name="Nishiyama T."/>
            <person name="Hasebe M."/>
            <person name="Bowman J.L."/>
            <person name="Gribskov M."/>
            <person name="dePamphilis C."/>
            <person name="Albert V.A."/>
            <person name="Aono N."/>
            <person name="Aoyama T."/>
            <person name="Ambrose B.A."/>
            <person name="Ashton N.W."/>
            <person name="Axtell M.J."/>
            <person name="Barker E."/>
            <person name="Barker M.S."/>
            <person name="Bennetzen J.L."/>
            <person name="Bonawitz N.D."/>
            <person name="Chapple C."/>
            <person name="Cheng C."/>
            <person name="Correa L.G."/>
            <person name="Dacre M."/>
            <person name="DeBarry J."/>
            <person name="Dreyer I."/>
            <person name="Elias M."/>
            <person name="Engstrom E.M."/>
            <person name="Estelle M."/>
            <person name="Feng L."/>
            <person name="Finet C."/>
            <person name="Floyd S.K."/>
            <person name="Frommer W.B."/>
            <person name="Fujita T."/>
            <person name="Gramzow L."/>
            <person name="Gutensohn M."/>
            <person name="Harholt J."/>
            <person name="Hattori M."/>
            <person name="Heyl A."/>
            <person name="Hirai T."/>
            <person name="Hiwatashi Y."/>
            <person name="Ishikawa M."/>
            <person name="Iwata M."/>
            <person name="Karol K.G."/>
            <person name="Koehler B."/>
            <person name="Kolukisaoglu U."/>
            <person name="Kubo M."/>
            <person name="Kurata T."/>
            <person name="Lalonde S."/>
            <person name="Li K."/>
            <person name="Li Y."/>
            <person name="Litt A."/>
            <person name="Lyons E."/>
            <person name="Manning G."/>
            <person name="Maruyama T."/>
            <person name="Michael T.P."/>
            <person name="Mikami K."/>
            <person name="Miyazaki S."/>
            <person name="Morinaga S."/>
            <person name="Murata T."/>
            <person name="Mueller-Roeber B."/>
            <person name="Nelson D.R."/>
            <person name="Obara M."/>
            <person name="Oguri Y."/>
            <person name="Olmstead R.G."/>
            <person name="Onodera N."/>
            <person name="Petersen B.L."/>
            <person name="Pils B."/>
            <person name="Prigge M."/>
            <person name="Rensing S.A."/>
            <person name="Riano-Pachon D.M."/>
            <person name="Roberts A.W."/>
            <person name="Sato Y."/>
            <person name="Scheller H.V."/>
            <person name="Schulz B."/>
            <person name="Schulz C."/>
            <person name="Shakirov E.V."/>
            <person name="Shibagaki N."/>
            <person name="Shinohara N."/>
            <person name="Shippen D.E."/>
            <person name="Soerensen I."/>
            <person name="Sotooka R."/>
            <person name="Sugimoto N."/>
            <person name="Sugita M."/>
            <person name="Sumikawa N."/>
            <person name="Tanurdzic M."/>
            <person name="Theissen G."/>
            <person name="Ulvskov P."/>
            <person name="Wakazuki S."/>
            <person name="Weng J.K."/>
            <person name="Willats W.W."/>
            <person name="Wipf D."/>
            <person name="Wolf P.G."/>
            <person name="Yang L."/>
            <person name="Zimmer A.D."/>
            <person name="Zhu Q."/>
            <person name="Mitros T."/>
            <person name="Hellsten U."/>
            <person name="Loque D."/>
            <person name="Otillar R."/>
            <person name="Salamov A."/>
            <person name="Schmutz J."/>
            <person name="Shapiro H."/>
            <person name="Lindquist E."/>
            <person name="Lucas S."/>
            <person name="Rokhsar D."/>
            <person name="Grigoriev I.V."/>
        </authorList>
    </citation>
    <scope>NUCLEOTIDE SEQUENCE [LARGE SCALE GENOMIC DNA]</scope>
</reference>
<comment type="subcellular location">
    <subcellularLocation>
        <location evidence="1">Membrane</location>
        <topology evidence="1">Single-pass type I membrane protein</topology>
    </subcellularLocation>
</comment>
<evidence type="ECO:0000256" key="3">
    <source>
        <dbReference type="ARBA" id="ARBA00022692"/>
    </source>
</evidence>
<feature type="transmembrane region" description="Helical" evidence="13">
    <location>
        <begin position="262"/>
        <end position="284"/>
    </location>
</feature>
<evidence type="ECO:0000256" key="2">
    <source>
        <dbReference type="ARBA" id="ARBA00022614"/>
    </source>
</evidence>
<feature type="chain" id="PRO_5003123132" description="Protein kinase domain-containing protein" evidence="14">
    <location>
        <begin position="20"/>
        <end position="686"/>
    </location>
</feature>
<evidence type="ECO:0000313" key="17">
    <source>
        <dbReference type="Proteomes" id="UP000001514"/>
    </source>
</evidence>
<dbReference type="EMBL" id="GL377652">
    <property type="protein sequence ID" value="EFJ10711.1"/>
    <property type="molecule type" value="Genomic_DNA"/>
</dbReference>
<dbReference type="GO" id="GO:0004672">
    <property type="term" value="F:protein kinase activity"/>
    <property type="evidence" value="ECO:0007669"/>
    <property type="project" value="InterPro"/>
</dbReference>
<accession>D8SY02</accession>
<keyword evidence="7" id="KW-0067">ATP-binding</keyword>
<dbReference type="OMA" id="NQNPCSW"/>
<organism evidence="17">
    <name type="scientific">Selaginella moellendorffii</name>
    <name type="common">Spikemoss</name>
    <dbReference type="NCBI Taxonomy" id="88036"/>
    <lineage>
        <taxon>Eukaryota</taxon>
        <taxon>Viridiplantae</taxon>
        <taxon>Streptophyta</taxon>
        <taxon>Embryophyta</taxon>
        <taxon>Tracheophyta</taxon>
        <taxon>Lycopodiopsida</taxon>
        <taxon>Selaginellales</taxon>
        <taxon>Selaginellaceae</taxon>
        <taxon>Selaginella</taxon>
    </lineage>
</organism>
<keyword evidence="4 14" id="KW-0732">Signal</keyword>
<keyword evidence="6" id="KW-0547">Nucleotide-binding</keyword>
<evidence type="ECO:0000256" key="13">
    <source>
        <dbReference type="SAM" id="Phobius"/>
    </source>
</evidence>
<dbReference type="AlphaFoldDB" id="D8SY02"/>
<dbReference type="InterPro" id="IPR000719">
    <property type="entry name" value="Prot_kinase_dom"/>
</dbReference>
<keyword evidence="5" id="KW-0677">Repeat</keyword>
<dbReference type="InterPro" id="IPR008266">
    <property type="entry name" value="Tyr_kinase_AS"/>
</dbReference>
<dbReference type="SUPFAM" id="SSF56112">
    <property type="entry name" value="Protein kinase-like (PK-like)"/>
    <property type="match status" value="1"/>
</dbReference>
<feature type="region of interest" description="Disordered" evidence="12">
    <location>
        <begin position="229"/>
        <end position="250"/>
    </location>
</feature>
<evidence type="ECO:0000256" key="1">
    <source>
        <dbReference type="ARBA" id="ARBA00004479"/>
    </source>
</evidence>
<dbReference type="Gene3D" id="1.10.510.10">
    <property type="entry name" value="Transferase(Phosphotransferase) domain 1"/>
    <property type="match status" value="1"/>
</dbReference>